<reference evidence="1" key="1">
    <citation type="submission" date="2021-03" db="EMBL/GenBank/DDBJ databases">
        <title>Evolutionary priming and transition to the ectomycorrhizal habit in an iconic lineage of mushroom-forming fungi: is preadaptation a requirement?</title>
        <authorList>
            <consortium name="DOE Joint Genome Institute"/>
            <person name="Looney B.P."/>
            <person name="Miyauchi S."/>
            <person name="Morin E."/>
            <person name="Drula E."/>
            <person name="Courty P.E."/>
            <person name="Chicoki N."/>
            <person name="Fauchery L."/>
            <person name="Kohler A."/>
            <person name="Kuo A."/>
            <person name="LaButti K."/>
            <person name="Pangilinan J."/>
            <person name="Lipzen A."/>
            <person name="Riley R."/>
            <person name="Andreopoulos W."/>
            <person name="He G."/>
            <person name="Johnson J."/>
            <person name="Barry K.W."/>
            <person name="Grigoriev I.V."/>
            <person name="Nagy L."/>
            <person name="Hibbett D."/>
            <person name="Henrissat B."/>
            <person name="Matheny P.B."/>
            <person name="Labbe J."/>
            <person name="Martin A.F."/>
        </authorList>
    </citation>
    <scope>NUCLEOTIDE SEQUENCE</scope>
    <source>
        <strain evidence="1">BPL698</strain>
    </source>
</reference>
<sequence>MPRPWRLALLLPSRFLQGFLGARTSSSSLVPSSLLYVVELIQGRIRPTSGTNGYARHLGCPRTIRIPPPITEGQSIEITSTVLIMASCPRRHFSTGRLGVLSTSPGRSQTRRDPKRRDRGRRQKGHQ</sequence>
<evidence type="ECO:0000313" key="2">
    <source>
        <dbReference type="Proteomes" id="UP001207468"/>
    </source>
</evidence>
<keyword evidence="2" id="KW-1185">Reference proteome</keyword>
<evidence type="ECO:0000313" key="1">
    <source>
        <dbReference type="EMBL" id="KAI9507308.1"/>
    </source>
</evidence>
<proteinExistence type="predicted"/>
<name>A0ACC0U6S8_9AGAM</name>
<accession>A0ACC0U6S8</accession>
<comment type="caution">
    <text evidence="1">The sequence shown here is derived from an EMBL/GenBank/DDBJ whole genome shotgun (WGS) entry which is preliminary data.</text>
</comment>
<dbReference type="EMBL" id="JAGFNK010000131">
    <property type="protein sequence ID" value="KAI9507308.1"/>
    <property type="molecule type" value="Genomic_DNA"/>
</dbReference>
<dbReference type="Proteomes" id="UP001207468">
    <property type="component" value="Unassembled WGS sequence"/>
</dbReference>
<protein>
    <submittedName>
        <fullName evidence="1">Uncharacterized protein</fullName>
    </submittedName>
</protein>
<organism evidence="1 2">
    <name type="scientific">Russula earlei</name>
    <dbReference type="NCBI Taxonomy" id="71964"/>
    <lineage>
        <taxon>Eukaryota</taxon>
        <taxon>Fungi</taxon>
        <taxon>Dikarya</taxon>
        <taxon>Basidiomycota</taxon>
        <taxon>Agaricomycotina</taxon>
        <taxon>Agaricomycetes</taxon>
        <taxon>Russulales</taxon>
        <taxon>Russulaceae</taxon>
        <taxon>Russula</taxon>
    </lineage>
</organism>
<gene>
    <name evidence="1" type="ORF">F5148DRAFT_1206186</name>
</gene>